<evidence type="ECO:0000256" key="1">
    <source>
        <dbReference type="SAM" id="MobiDB-lite"/>
    </source>
</evidence>
<dbReference type="AlphaFoldDB" id="A0A392M3Q4"/>
<feature type="domain" description="Putative plant transposon protein" evidence="2">
    <location>
        <begin position="133"/>
        <end position="328"/>
    </location>
</feature>
<gene>
    <name evidence="3" type="ORF">A2U01_0002719</name>
</gene>
<feature type="region of interest" description="Disordered" evidence="1">
    <location>
        <begin position="391"/>
        <end position="429"/>
    </location>
</feature>
<feature type="compositionally biased region" description="Basic residues" evidence="1">
    <location>
        <begin position="1"/>
        <end position="12"/>
    </location>
</feature>
<dbReference type="Pfam" id="PF20167">
    <property type="entry name" value="Transposase_32"/>
    <property type="match status" value="1"/>
</dbReference>
<accession>A0A392M3Q4</accession>
<protein>
    <recommendedName>
        <fullName evidence="2">Putative plant transposon protein domain-containing protein</fullName>
    </recommendedName>
</protein>
<feature type="compositionally biased region" description="Low complexity" evidence="1">
    <location>
        <begin position="41"/>
        <end position="55"/>
    </location>
</feature>
<feature type="region of interest" description="Disordered" evidence="1">
    <location>
        <begin position="1"/>
        <end position="63"/>
    </location>
</feature>
<feature type="non-terminal residue" evidence="3">
    <location>
        <position position="429"/>
    </location>
</feature>
<dbReference type="EMBL" id="LXQA010002969">
    <property type="protein sequence ID" value="MCH81925.1"/>
    <property type="molecule type" value="Genomic_DNA"/>
</dbReference>
<evidence type="ECO:0000313" key="3">
    <source>
        <dbReference type="EMBL" id="MCH81925.1"/>
    </source>
</evidence>
<keyword evidence="4" id="KW-1185">Reference proteome</keyword>
<organism evidence="3 4">
    <name type="scientific">Trifolium medium</name>
    <dbReference type="NCBI Taxonomy" id="97028"/>
    <lineage>
        <taxon>Eukaryota</taxon>
        <taxon>Viridiplantae</taxon>
        <taxon>Streptophyta</taxon>
        <taxon>Embryophyta</taxon>
        <taxon>Tracheophyta</taxon>
        <taxon>Spermatophyta</taxon>
        <taxon>Magnoliopsida</taxon>
        <taxon>eudicotyledons</taxon>
        <taxon>Gunneridae</taxon>
        <taxon>Pentapetalae</taxon>
        <taxon>rosids</taxon>
        <taxon>fabids</taxon>
        <taxon>Fabales</taxon>
        <taxon>Fabaceae</taxon>
        <taxon>Papilionoideae</taxon>
        <taxon>50 kb inversion clade</taxon>
        <taxon>NPAAA clade</taxon>
        <taxon>Hologalegina</taxon>
        <taxon>IRL clade</taxon>
        <taxon>Trifolieae</taxon>
        <taxon>Trifolium</taxon>
    </lineage>
</organism>
<dbReference type="Proteomes" id="UP000265520">
    <property type="component" value="Unassembled WGS sequence"/>
</dbReference>
<sequence length="429" mass="49301">MLKNLMKGKSKKTHDSGSRSENVPHKKRAHRESSRRGEGGSSVQEQQQPSSPSQQLTGEQIAQQERRQHLGQYAHAYAYEYNLAPNAFPYHNKFLRKEYYDRHSQIKNFNVIKEKGFSKNLVKVPDIYIQLDKRGWLQFNALLDKEKLIGDLTLVREFFANAYFPSGGRIHEKVYVRGVEVDYSAEYLNKFLCTIVPSEDDLIPFRDKMKNASRAEHATVKDFVGRPDTPWKKDSGSHQPMKIDLGHLMPVARVWAEFLVRSVEPRSNQSDYQIGHAAFVMAIMTYMDINLGYWLNKSISHIVGQTKPTFSLGHYNLITALCRAQGVPNVEEESPWVPYHPIFVSYFEDLEDGSVVVPVNEGEHHEHMAHHGAVDVEEDVAINEEYNQFEHGEHPQQHQSPHHEPQQQHFNQPSQAPHMPYSSHSVGEV</sequence>
<reference evidence="3 4" key="1">
    <citation type="journal article" date="2018" name="Front. Plant Sci.">
        <title>Red Clover (Trifolium pratense) and Zigzag Clover (T. medium) - A Picture of Genomic Similarities and Differences.</title>
        <authorList>
            <person name="Dluhosova J."/>
            <person name="Istvanek J."/>
            <person name="Nedelnik J."/>
            <person name="Repkova J."/>
        </authorList>
    </citation>
    <scope>NUCLEOTIDE SEQUENCE [LARGE SCALE GENOMIC DNA]</scope>
    <source>
        <strain evidence="4">cv. 10/8</strain>
        <tissue evidence="3">Leaf</tissue>
    </source>
</reference>
<comment type="caution">
    <text evidence="3">The sequence shown here is derived from an EMBL/GenBank/DDBJ whole genome shotgun (WGS) entry which is preliminary data.</text>
</comment>
<evidence type="ECO:0000259" key="2">
    <source>
        <dbReference type="Pfam" id="PF20167"/>
    </source>
</evidence>
<proteinExistence type="predicted"/>
<feature type="compositionally biased region" description="Basic and acidic residues" evidence="1">
    <location>
        <begin position="391"/>
        <end position="406"/>
    </location>
</feature>
<feature type="compositionally biased region" description="Basic and acidic residues" evidence="1">
    <location>
        <begin position="13"/>
        <end position="24"/>
    </location>
</feature>
<dbReference type="InterPro" id="IPR046796">
    <property type="entry name" value="Transposase_32_dom"/>
</dbReference>
<name>A0A392M3Q4_9FABA</name>
<evidence type="ECO:0000313" key="4">
    <source>
        <dbReference type="Proteomes" id="UP000265520"/>
    </source>
</evidence>